<name>A0A9P7KTE9_9HYPO</name>
<dbReference type="EMBL" id="JAGPUO010000006">
    <property type="protein sequence ID" value="KAG5661843.1"/>
    <property type="molecule type" value="Genomic_DNA"/>
</dbReference>
<comment type="caution">
    <text evidence="3">The sequence shown here is derived from an EMBL/GenBank/DDBJ whole genome shotgun (WGS) entry which is preliminary data.</text>
</comment>
<proteinExistence type="predicted"/>
<accession>A0A9P7KTE9</accession>
<reference evidence="3" key="1">
    <citation type="submission" date="2021-04" db="EMBL/GenBank/DDBJ databases">
        <title>Draft genome of Fusarium avenaceum strain F156N33, isolated from an atmospheric sample in Virginia.</title>
        <authorList>
            <person name="Yang S."/>
            <person name="Vinatzer B.A."/>
            <person name="Coleman J."/>
        </authorList>
    </citation>
    <scope>NUCLEOTIDE SEQUENCE</scope>
    <source>
        <strain evidence="3">F156N33</strain>
    </source>
</reference>
<feature type="compositionally biased region" description="Basic and acidic residues" evidence="1">
    <location>
        <begin position="255"/>
        <end position="276"/>
    </location>
</feature>
<keyword evidence="2" id="KW-0472">Membrane</keyword>
<gene>
    <name evidence="3" type="ORF">KAF25_004082</name>
</gene>
<evidence type="ECO:0000256" key="1">
    <source>
        <dbReference type="SAM" id="MobiDB-lite"/>
    </source>
</evidence>
<protein>
    <submittedName>
        <fullName evidence="3">Uncharacterized protein</fullName>
    </submittedName>
</protein>
<feature type="region of interest" description="Disordered" evidence="1">
    <location>
        <begin position="255"/>
        <end position="279"/>
    </location>
</feature>
<keyword evidence="2" id="KW-1133">Transmembrane helix</keyword>
<keyword evidence="2" id="KW-0812">Transmembrane</keyword>
<feature type="transmembrane region" description="Helical" evidence="2">
    <location>
        <begin position="288"/>
        <end position="306"/>
    </location>
</feature>
<sequence length="309" mass="33082">MPSRTEYFGYDFTNLGPLTTTYDPPASCTTATTDHIYFANATSLELAYGSAKCDGPEPVGKCYPSGATYDSLLSSYAAYRDQGFWQYFSPGVACPKGWTTAGTLAHGDKTDSVEKTGVFTQPYPFPTPVNYIMKPEQIWINFLEPSETLAYCCPSGWSAGQWGGCFSSIEPLKSATYSEYCNAYAPASAGVEVHTVEGTSVATPLISWRSVTDLTTRTMAISDLKDSRPTAFDDLAVARNLPAVALVYKPSDVKKAKESDEKSGESEESKDAKADDDNGASTLNGGSFIPLVAVLFSMLVGAGMLAPGF</sequence>
<evidence type="ECO:0000256" key="2">
    <source>
        <dbReference type="SAM" id="Phobius"/>
    </source>
</evidence>
<evidence type="ECO:0000313" key="3">
    <source>
        <dbReference type="EMBL" id="KAG5661843.1"/>
    </source>
</evidence>
<dbReference type="AlphaFoldDB" id="A0A9P7KTE9"/>
<evidence type="ECO:0000313" key="4">
    <source>
        <dbReference type="Proteomes" id="UP000782241"/>
    </source>
</evidence>
<keyword evidence="4" id="KW-1185">Reference proteome</keyword>
<dbReference type="Proteomes" id="UP000782241">
    <property type="component" value="Unassembled WGS sequence"/>
</dbReference>
<organism evidence="3 4">
    <name type="scientific">Fusarium avenaceum</name>
    <dbReference type="NCBI Taxonomy" id="40199"/>
    <lineage>
        <taxon>Eukaryota</taxon>
        <taxon>Fungi</taxon>
        <taxon>Dikarya</taxon>
        <taxon>Ascomycota</taxon>
        <taxon>Pezizomycotina</taxon>
        <taxon>Sordariomycetes</taxon>
        <taxon>Hypocreomycetidae</taxon>
        <taxon>Hypocreales</taxon>
        <taxon>Nectriaceae</taxon>
        <taxon>Fusarium</taxon>
        <taxon>Fusarium tricinctum species complex</taxon>
    </lineage>
</organism>